<organism evidence="1 2">
    <name type="scientific">Amycolatopsis arida</name>
    <dbReference type="NCBI Taxonomy" id="587909"/>
    <lineage>
        <taxon>Bacteria</taxon>
        <taxon>Bacillati</taxon>
        <taxon>Actinomycetota</taxon>
        <taxon>Actinomycetes</taxon>
        <taxon>Pseudonocardiales</taxon>
        <taxon>Pseudonocardiaceae</taxon>
        <taxon>Amycolatopsis</taxon>
    </lineage>
</organism>
<name>A0A1I5Q642_9PSEU</name>
<keyword evidence="2" id="KW-1185">Reference proteome</keyword>
<sequence length="56" mass="6101">MGRERDDREVRAFTGAVLGVFGSAIIDGELTVDTYLAAIDRALDFLSRGMPLTKNV</sequence>
<accession>A0A1I5Q642</accession>
<dbReference type="Proteomes" id="UP000198727">
    <property type="component" value="Unassembled WGS sequence"/>
</dbReference>
<reference evidence="2" key="1">
    <citation type="submission" date="2016-10" db="EMBL/GenBank/DDBJ databases">
        <authorList>
            <person name="Varghese N."/>
            <person name="Submissions S."/>
        </authorList>
    </citation>
    <scope>NUCLEOTIDE SEQUENCE [LARGE SCALE GENOMIC DNA]</scope>
    <source>
        <strain evidence="2">CGMCC 4.5579</strain>
    </source>
</reference>
<gene>
    <name evidence="1" type="ORF">SAMN05421810_102522</name>
</gene>
<dbReference type="EMBL" id="FOWW01000002">
    <property type="protein sequence ID" value="SFP41617.1"/>
    <property type="molecule type" value="Genomic_DNA"/>
</dbReference>
<dbReference type="AlphaFoldDB" id="A0A1I5Q642"/>
<evidence type="ECO:0000313" key="1">
    <source>
        <dbReference type="EMBL" id="SFP41617.1"/>
    </source>
</evidence>
<proteinExistence type="predicted"/>
<evidence type="ECO:0000313" key="2">
    <source>
        <dbReference type="Proteomes" id="UP000198727"/>
    </source>
</evidence>
<protein>
    <submittedName>
        <fullName evidence="1">Uncharacterized protein</fullName>
    </submittedName>
</protein>